<proteinExistence type="predicted"/>
<reference evidence="1" key="1">
    <citation type="submission" date="2021-08" db="EMBL/GenBank/DDBJ databases">
        <authorList>
            <person name="Misof B."/>
            <person name="Oliver O."/>
            <person name="Podsiadlowski L."/>
            <person name="Donath A."/>
            <person name="Peters R."/>
            <person name="Mayer C."/>
            <person name="Rust J."/>
            <person name="Gunkel S."/>
            <person name="Lesny P."/>
            <person name="Martin S."/>
            <person name="Oeyen J.P."/>
            <person name="Petersen M."/>
            <person name="Panagiotis P."/>
            <person name="Wilbrandt J."/>
            <person name="Tanja T."/>
        </authorList>
    </citation>
    <scope>NUCLEOTIDE SEQUENCE</scope>
    <source>
        <strain evidence="1">GBR_01_08_01A</strain>
        <tissue evidence="1">Thorax + abdomen</tissue>
    </source>
</reference>
<accession>A0AAD9R9K6</accession>
<dbReference type="Proteomes" id="UP001258017">
    <property type="component" value="Unassembled WGS sequence"/>
</dbReference>
<dbReference type="AlphaFoldDB" id="A0AAD9R9K6"/>
<evidence type="ECO:0000313" key="2">
    <source>
        <dbReference type="Proteomes" id="UP001258017"/>
    </source>
</evidence>
<reference evidence="1" key="2">
    <citation type="journal article" date="2023" name="Commun. Biol.">
        <title>Intrasexual cuticular hydrocarbon dimorphism in a wasp sheds light on hydrocarbon biosynthesis genes in Hymenoptera.</title>
        <authorList>
            <person name="Moris V.C."/>
            <person name="Podsiadlowski L."/>
            <person name="Martin S."/>
            <person name="Oeyen J.P."/>
            <person name="Donath A."/>
            <person name="Petersen M."/>
            <person name="Wilbrandt J."/>
            <person name="Misof B."/>
            <person name="Liedtke D."/>
            <person name="Thamm M."/>
            <person name="Scheiner R."/>
            <person name="Schmitt T."/>
            <person name="Niehuis O."/>
        </authorList>
    </citation>
    <scope>NUCLEOTIDE SEQUENCE</scope>
    <source>
        <strain evidence="1">GBR_01_08_01A</strain>
    </source>
</reference>
<organism evidence="1 2">
    <name type="scientific">Odynerus spinipes</name>
    <dbReference type="NCBI Taxonomy" id="1348599"/>
    <lineage>
        <taxon>Eukaryota</taxon>
        <taxon>Metazoa</taxon>
        <taxon>Ecdysozoa</taxon>
        <taxon>Arthropoda</taxon>
        <taxon>Hexapoda</taxon>
        <taxon>Insecta</taxon>
        <taxon>Pterygota</taxon>
        <taxon>Neoptera</taxon>
        <taxon>Endopterygota</taxon>
        <taxon>Hymenoptera</taxon>
        <taxon>Apocrita</taxon>
        <taxon>Aculeata</taxon>
        <taxon>Vespoidea</taxon>
        <taxon>Vespidae</taxon>
        <taxon>Eumeninae</taxon>
        <taxon>Odynerus</taxon>
    </lineage>
</organism>
<name>A0AAD9R9K6_9HYME</name>
<protein>
    <submittedName>
        <fullName evidence="1">Uncharacterized protein</fullName>
    </submittedName>
</protein>
<keyword evidence="2" id="KW-1185">Reference proteome</keyword>
<comment type="caution">
    <text evidence="1">The sequence shown here is derived from an EMBL/GenBank/DDBJ whole genome shotgun (WGS) entry which is preliminary data.</text>
</comment>
<evidence type="ECO:0000313" key="1">
    <source>
        <dbReference type="EMBL" id="KAK2575350.1"/>
    </source>
</evidence>
<gene>
    <name evidence="1" type="ORF">KPH14_000749</name>
</gene>
<sequence>MEGEVARYATAVLGCNHLLAGVTRHPIHGLGASYLHIALSGDSYWSLLARQTTRTNGSEVIDQSKHVPCLRTMAEVVRTIDPRSKRAMRMYSPVIPRQ</sequence>
<dbReference type="EMBL" id="JAIFRP010004430">
    <property type="protein sequence ID" value="KAK2575350.1"/>
    <property type="molecule type" value="Genomic_DNA"/>
</dbReference>